<protein>
    <submittedName>
        <fullName evidence="8">Phenylacetone monooxygenase</fullName>
        <ecNumber evidence="8">1.14.13.92</ecNumber>
    </submittedName>
</protein>
<dbReference type="GO" id="GO:0033776">
    <property type="term" value="F:phenylacetone monooxygenase activity"/>
    <property type="evidence" value="ECO:0007669"/>
    <property type="project" value="UniProtKB-EC"/>
</dbReference>
<evidence type="ECO:0000256" key="2">
    <source>
        <dbReference type="ARBA" id="ARBA00010139"/>
    </source>
</evidence>
<dbReference type="InterPro" id="IPR050775">
    <property type="entry name" value="FAD-binding_Monooxygenases"/>
</dbReference>
<evidence type="ECO:0000256" key="5">
    <source>
        <dbReference type="ARBA" id="ARBA00022857"/>
    </source>
</evidence>
<comment type="similarity">
    <text evidence="2">Belongs to the FAD-binding monooxygenase family.</text>
</comment>
<comment type="cofactor">
    <cofactor evidence="1">
        <name>FAD</name>
        <dbReference type="ChEBI" id="CHEBI:57692"/>
    </cofactor>
</comment>
<evidence type="ECO:0000256" key="1">
    <source>
        <dbReference type="ARBA" id="ARBA00001974"/>
    </source>
</evidence>
<evidence type="ECO:0000256" key="3">
    <source>
        <dbReference type="ARBA" id="ARBA00022630"/>
    </source>
</evidence>
<evidence type="ECO:0000256" key="6">
    <source>
        <dbReference type="ARBA" id="ARBA00023002"/>
    </source>
</evidence>
<dbReference type="OrthoDB" id="5168853at2"/>
<keyword evidence="7 8" id="KW-0503">Monooxygenase</keyword>
<accession>A0A077M4Z0</accession>
<dbReference type="PANTHER" id="PTHR43098:SF3">
    <property type="entry name" value="L-ORNITHINE N(5)-MONOOXYGENASE-RELATED"/>
    <property type="match status" value="1"/>
</dbReference>
<keyword evidence="6 8" id="KW-0560">Oxidoreductase</keyword>
<keyword evidence="3" id="KW-0285">Flavoprotein</keyword>
<organism evidence="8 9">
    <name type="scientific">Nostocoides japonicum T1-X7</name>
    <dbReference type="NCBI Taxonomy" id="1194083"/>
    <lineage>
        <taxon>Bacteria</taxon>
        <taxon>Bacillati</taxon>
        <taxon>Actinomycetota</taxon>
        <taxon>Actinomycetes</taxon>
        <taxon>Micrococcales</taxon>
        <taxon>Intrasporangiaceae</taxon>
        <taxon>Nostocoides</taxon>
    </lineage>
</organism>
<evidence type="ECO:0000313" key="8">
    <source>
        <dbReference type="EMBL" id="CCH79164.1"/>
    </source>
</evidence>
<dbReference type="RefSeq" id="WP_048555724.1">
    <property type="nucleotide sequence ID" value="NZ_HF570958.1"/>
</dbReference>
<evidence type="ECO:0000313" key="9">
    <source>
        <dbReference type="Proteomes" id="UP000035721"/>
    </source>
</evidence>
<dbReference type="AlphaFoldDB" id="A0A077M4Z0"/>
<gene>
    <name evidence="8" type="primary">pamO</name>
    <name evidence="8" type="ORF">BN12_4030039</name>
</gene>
<keyword evidence="4" id="KW-0274">FAD</keyword>
<dbReference type="Proteomes" id="UP000035721">
    <property type="component" value="Unassembled WGS sequence"/>
</dbReference>
<keyword evidence="9" id="KW-1185">Reference proteome</keyword>
<proteinExistence type="inferred from homology"/>
<sequence>MSQHDVIIIGAGFSGMYQLYTLRDQLGFDALVIEAGDDVGGTWYWNRYPGARVDIQSIEYSYSFSEELQQEWDWTERYSAQPEIRAYAEHVADRFDLRRDILFGTRVTALDWDESATEWTVTTADGQTRTARFVIAATGCLSVPSRPRFAGMDDFEGDLYWTSEYPQGTDLSGKRVAVIGTGSSGLQVITAVAPEVADLTVFQRTPSYAIPAHNEPADARLAAVRPDYESFREASRASLLGFQCVEGAIPVLELTEDAARVELDSAWAEGGLCLNTRFPDAGTDPAANAVVAEYARGQIRAKVTDPVVAEKLSPRTYPIGSKRMCVDTGYYETYNRPNVHLVDLRETPIERFTPTGIATMSGDYAFDVIIMATGFDAMTGALNAIDIRAGGQRLADKWAHGPRTYLGLMSHGFPNLFTVTGPQSPSVLSNMMTSIEFHVEWIADTLKYLRENDIQRIEPDLDAEDNWVRTNNDLANLTLMPQAASWYMGANIPGKEQVFLPFVGGVGLYRQVVQGMTLNHHGFELA</sequence>
<keyword evidence="5" id="KW-0521">NADP</keyword>
<name>A0A077M4Z0_9MICO</name>
<dbReference type="EMBL" id="CAJB01000339">
    <property type="protein sequence ID" value="CCH79164.1"/>
    <property type="molecule type" value="Genomic_DNA"/>
</dbReference>
<evidence type="ECO:0000256" key="4">
    <source>
        <dbReference type="ARBA" id="ARBA00022827"/>
    </source>
</evidence>
<reference evidence="8 9" key="1">
    <citation type="journal article" date="2013" name="ISME J.">
        <title>A metabolic model for members of the genus Tetrasphaera involved in enhanced biological phosphorus removal.</title>
        <authorList>
            <person name="Kristiansen R."/>
            <person name="Nguyen H.T.T."/>
            <person name="Saunders A.M."/>
            <person name="Nielsen J.L."/>
            <person name="Wimmer R."/>
            <person name="Le V.Q."/>
            <person name="McIlroy S.J."/>
            <person name="Petrovski S."/>
            <person name="Seviour R.J."/>
            <person name="Calteau A."/>
            <person name="Nielsen K.L."/>
            <person name="Nielsen P.H."/>
        </authorList>
    </citation>
    <scope>NUCLEOTIDE SEQUENCE [LARGE SCALE GENOMIC DNA]</scope>
    <source>
        <strain evidence="8 9">T1-X7</strain>
    </source>
</reference>
<dbReference type="PANTHER" id="PTHR43098">
    <property type="entry name" value="L-ORNITHINE N(5)-MONOOXYGENASE-RELATED"/>
    <property type="match status" value="1"/>
</dbReference>
<dbReference type="EC" id="1.14.13.92" evidence="8"/>
<evidence type="ECO:0000256" key="7">
    <source>
        <dbReference type="ARBA" id="ARBA00023033"/>
    </source>
</evidence>
<comment type="caution">
    <text evidence="8">The sequence shown here is derived from an EMBL/GenBank/DDBJ whole genome shotgun (WGS) entry which is preliminary data.</text>
</comment>
<dbReference type="Pfam" id="PF13738">
    <property type="entry name" value="Pyr_redox_3"/>
    <property type="match status" value="1"/>
</dbReference>
<dbReference type="Gene3D" id="3.50.50.60">
    <property type="entry name" value="FAD/NAD(P)-binding domain"/>
    <property type="match status" value="3"/>
</dbReference>
<dbReference type="InterPro" id="IPR036188">
    <property type="entry name" value="FAD/NAD-bd_sf"/>
</dbReference>
<dbReference type="STRING" id="1194083.BN12_4030039"/>
<dbReference type="SUPFAM" id="SSF51905">
    <property type="entry name" value="FAD/NAD(P)-binding domain"/>
    <property type="match status" value="2"/>
</dbReference>